<comment type="caution">
    <text evidence="1">The sequence shown here is derived from an EMBL/GenBank/DDBJ whole genome shotgun (WGS) entry which is preliminary data.</text>
</comment>
<evidence type="ECO:0000313" key="2">
    <source>
        <dbReference type="Proteomes" id="UP000529310"/>
    </source>
</evidence>
<keyword evidence="2" id="KW-1185">Reference proteome</keyword>
<evidence type="ECO:0000313" key="1">
    <source>
        <dbReference type="EMBL" id="MBB2976482.1"/>
    </source>
</evidence>
<name>A0A7W4V437_9MICO</name>
<gene>
    <name evidence="1" type="ORF">FHX49_002057</name>
</gene>
<sequence length="254" mass="28118">MRFDAAPLEFVLCQIRWPSLAALQGDISPVAKKFGSLLSGFPLYTEAQEMSIEVTPEGVKQYPAGTVYQWSSADRTIGVSFTKDFVALTSKNYAGYESFNAQLRDVLTALDESADIPLIERIGVRYLNRITDENHVARIDELVHPELLGHQALKPATSEVHLVQALTQSLFQVGSGHLQARSGMLAPGETLDPTVESLPTQSWVLDIDSFRQHELVFSVENALAEAGRLSDAAYDFFKLVIRQGFVEAFEGREL</sequence>
<organism evidence="1 2">
    <name type="scientific">Microbacterium endophyticum</name>
    <dbReference type="NCBI Taxonomy" id="1526412"/>
    <lineage>
        <taxon>Bacteria</taxon>
        <taxon>Bacillati</taxon>
        <taxon>Actinomycetota</taxon>
        <taxon>Actinomycetes</taxon>
        <taxon>Micrococcales</taxon>
        <taxon>Microbacteriaceae</taxon>
        <taxon>Microbacterium</taxon>
    </lineage>
</organism>
<dbReference type="InterPro" id="IPR026349">
    <property type="entry name" value="CHP04255"/>
</dbReference>
<protein>
    <submittedName>
        <fullName evidence="1">Uncharacterized protein (TIGR04255 family)</fullName>
    </submittedName>
</protein>
<proteinExistence type="predicted"/>
<dbReference type="NCBIfam" id="TIGR04255">
    <property type="entry name" value="sporadTIGR04255"/>
    <property type="match status" value="1"/>
</dbReference>
<accession>A0A7W4V437</accession>
<dbReference type="EMBL" id="JACHWQ010000006">
    <property type="protein sequence ID" value="MBB2976482.1"/>
    <property type="molecule type" value="Genomic_DNA"/>
</dbReference>
<dbReference type="AlphaFoldDB" id="A0A7W4V437"/>
<dbReference type="RefSeq" id="WP_165140472.1">
    <property type="nucleotide sequence ID" value="NZ_CP049255.1"/>
</dbReference>
<dbReference type="Proteomes" id="UP000529310">
    <property type="component" value="Unassembled WGS sequence"/>
</dbReference>
<reference evidence="1 2" key="1">
    <citation type="submission" date="2020-08" db="EMBL/GenBank/DDBJ databases">
        <title>Sequencing the genomes of 1000 actinobacteria strains.</title>
        <authorList>
            <person name="Klenk H.-P."/>
        </authorList>
    </citation>
    <scope>NUCLEOTIDE SEQUENCE [LARGE SCALE GENOMIC DNA]</scope>
    <source>
        <strain evidence="1 2">DSM 27099</strain>
    </source>
</reference>